<evidence type="ECO:0000256" key="6">
    <source>
        <dbReference type="SAM" id="Phobius"/>
    </source>
</evidence>
<feature type="transmembrane region" description="Helical" evidence="6">
    <location>
        <begin position="98"/>
        <end position="120"/>
    </location>
</feature>
<feature type="transmembrane region" description="Helical" evidence="6">
    <location>
        <begin position="263"/>
        <end position="290"/>
    </location>
</feature>
<keyword evidence="3 6" id="KW-0812">Transmembrane</keyword>
<evidence type="ECO:0000313" key="7">
    <source>
        <dbReference type="EMBL" id="QCK85603.1"/>
    </source>
</evidence>
<dbReference type="Pfam" id="PF02653">
    <property type="entry name" value="BPD_transp_2"/>
    <property type="match status" value="1"/>
</dbReference>
<dbReference type="KEGG" id="paqt:E8L99_07385"/>
<dbReference type="InterPro" id="IPR043428">
    <property type="entry name" value="LivM-like"/>
</dbReference>
<dbReference type="OrthoDB" id="5448271at2"/>
<comment type="subcellular location">
    <subcellularLocation>
        <location evidence="1">Cell membrane</location>
        <topology evidence="1">Multi-pass membrane protein</topology>
    </subcellularLocation>
</comment>
<dbReference type="RefSeq" id="WP_137098937.1">
    <property type="nucleotide sequence ID" value="NZ_CP039865.1"/>
</dbReference>
<feature type="transmembrane region" description="Helical" evidence="6">
    <location>
        <begin position="314"/>
        <end position="337"/>
    </location>
</feature>
<dbReference type="Proteomes" id="UP000298588">
    <property type="component" value="Chromosome"/>
</dbReference>
<feature type="transmembrane region" description="Helical" evidence="6">
    <location>
        <begin position="127"/>
        <end position="145"/>
    </location>
</feature>
<evidence type="ECO:0000256" key="4">
    <source>
        <dbReference type="ARBA" id="ARBA00022989"/>
    </source>
</evidence>
<organism evidence="7 8">
    <name type="scientific">Phreatobacter aquaticus</name>
    <dbReference type="NCBI Taxonomy" id="2570229"/>
    <lineage>
        <taxon>Bacteria</taxon>
        <taxon>Pseudomonadati</taxon>
        <taxon>Pseudomonadota</taxon>
        <taxon>Alphaproteobacteria</taxon>
        <taxon>Hyphomicrobiales</taxon>
        <taxon>Phreatobacteraceae</taxon>
        <taxon>Phreatobacter</taxon>
    </lineage>
</organism>
<feature type="transmembrane region" description="Helical" evidence="6">
    <location>
        <begin position="21"/>
        <end position="42"/>
    </location>
</feature>
<sequence length="351" mass="37400">MTAISSASPAAPDRTADFTRYALYGLLLLAAALPFIGGKTGLVSNFTFLQLSLMIVYAIAVLGLNLLTGFNGQISLGHGAFFAVGAYVASILMDRWEINYLLTLPIAALFCFVVGYLFGLPALRLEGHYLALATFALAIAVPQMLKYKHLEPLTNGVMGINLVKPDAPFGLPLSGDQWMYLVVLVVAVIMFWFARNLLDSRPGRAMRAIRDHTMAADTMGINTAQFKAITFGISALYTGVAGALHAIIFEFVSPDSFRFELSIAILVGAVVGGVASLGGAVIGGIFVQVIEKYADAATKKLTAAVHLPIELEPWTLYGIALIVLIYVMPTGIAGGLAQLAARVRKRMAAPS</sequence>
<dbReference type="PANTHER" id="PTHR30482:SF20">
    <property type="entry name" value="HIGH-AFFINITY BRANCHED-CHAIN AMINO ACID TRANSPORT SYSTEM PERMEASE PROTEIN LIVM"/>
    <property type="match status" value="1"/>
</dbReference>
<dbReference type="PANTHER" id="PTHR30482">
    <property type="entry name" value="HIGH-AFFINITY BRANCHED-CHAIN AMINO ACID TRANSPORT SYSTEM PERMEASE"/>
    <property type="match status" value="1"/>
</dbReference>
<keyword evidence="4 6" id="KW-1133">Transmembrane helix</keyword>
<keyword evidence="2" id="KW-1003">Cell membrane</keyword>
<protein>
    <submittedName>
        <fullName evidence="7">Branched-chain amino acid ABC transporter permease</fullName>
    </submittedName>
</protein>
<evidence type="ECO:0000256" key="5">
    <source>
        <dbReference type="ARBA" id="ARBA00023136"/>
    </source>
</evidence>
<dbReference type="EMBL" id="CP039865">
    <property type="protein sequence ID" value="QCK85603.1"/>
    <property type="molecule type" value="Genomic_DNA"/>
</dbReference>
<dbReference type="AlphaFoldDB" id="A0A4D7QIJ9"/>
<reference evidence="7 8" key="1">
    <citation type="submission" date="2019-04" db="EMBL/GenBank/DDBJ databases">
        <title>Phreatobacter aquaticus sp. nov.</title>
        <authorList>
            <person name="Choi A."/>
            <person name="Baek K."/>
        </authorList>
    </citation>
    <scope>NUCLEOTIDE SEQUENCE [LARGE SCALE GENOMIC DNA]</scope>
    <source>
        <strain evidence="7 8">NMCR1094</strain>
    </source>
</reference>
<accession>A0A4D7QIJ9</accession>
<evidence type="ECO:0000256" key="1">
    <source>
        <dbReference type="ARBA" id="ARBA00004651"/>
    </source>
</evidence>
<keyword evidence="8" id="KW-1185">Reference proteome</keyword>
<evidence type="ECO:0000313" key="8">
    <source>
        <dbReference type="Proteomes" id="UP000298588"/>
    </source>
</evidence>
<name>A0A4D7QIJ9_9HYPH</name>
<proteinExistence type="predicted"/>
<dbReference type="GO" id="GO:0015658">
    <property type="term" value="F:branched-chain amino acid transmembrane transporter activity"/>
    <property type="evidence" value="ECO:0007669"/>
    <property type="project" value="InterPro"/>
</dbReference>
<evidence type="ECO:0000256" key="2">
    <source>
        <dbReference type="ARBA" id="ARBA00022475"/>
    </source>
</evidence>
<keyword evidence="5 6" id="KW-0472">Membrane</keyword>
<evidence type="ECO:0000256" key="3">
    <source>
        <dbReference type="ARBA" id="ARBA00022692"/>
    </source>
</evidence>
<feature type="transmembrane region" description="Helical" evidence="6">
    <location>
        <begin position="74"/>
        <end position="92"/>
    </location>
</feature>
<dbReference type="CDD" id="cd06581">
    <property type="entry name" value="TM_PBP1_LivM_like"/>
    <property type="match status" value="1"/>
</dbReference>
<feature type="transmembrane region" description="Helical" evidence="6">
    <location>
        <begin position="48"/>
        <end position="67"/>
    </location>
</feature>
<dbReference type="InterPro" id="IPR001851">
    <property type="entry name" value="ABC_transp_permease"/>
</dbReference>
<gene>
    <name evidence="7" type="ORF">E8L99_07385</name>
</gene>
<feature type="transmembrane region" description="Helical" evidence="6">
    <location>
        <begin position="178"/>
        <end position="198"/>
    </location>
</feature>
<dbReference type="GO" id="GO:0005886">
    <property type="term" value="C:plasma membrane"/>
    <property type="evidence" value="ECO:0007669"/>
    <property type="project" value="UniProtKB-SubCell"/>
</dbReference>